<organism evidence="14 15">
    <name type="scientific">Volvox reticuliferus</name>
    <dbReference type="NCBI Taxonomy" id="1737510"/>
    <lineage>
        <taxon>Eukaryota</taxon>
        <taxon>Viridiplantae</taxon>
        <taxon>Chlorophyta</taxon>
        <taxon>core chlorophytes</taxon>
        <taxon>Chlorophyceae</taxon>
        <taxon>CS clade</taxon>
        <taxon>Chlamydomonadales</taxon>
        <taxon>Volvocaceae</taxon>
        <taxon>Volvox</taxon>
    </lineage>
</organism>
<dbReference type="InterPro" id="IPR019594">
    <property type="entry name" value="Glu/Gly-bd"/>
</dbReference>
<evidence type="ECO:0000256" key="12">
    <source>
        <dbReference type="SAM" id="Phobius"/>
    </source>
</evidence>
<dbReference type="Proteomes" id="UP000722791">
    <property type="component" value="Unassembled WGS sequence"/>
</dbReference>
<dbReference type="SMART" id="SM00079">
    <property type="entry name" value="PBPe"/>
    <property type="match status" value="1"/>
</dbReference>
<dbReference type="Pfam" id="PF10613">
    <property type="entry name" value="Lig_chan-Glu_bd"/>
    <property type="match status" value="1"/>
</dbReference>
<dbReference type="InterPro" id="IPR001320">
    <property type="entry name" value="Iontro_rcpt_C"/>
</dbReference>
<keyword evidence="6 12" id="KW-0472">Membrane</keyword>
<protein>
    <recommendedName>
        <fullName evidence="13">Ionotropic glutamate receptor C-terminal domain-containing protein</fullName>
    </recommendedName>
</protein>
<keyword evidence="9" id="KW-1071">Ligand-gated ion channel</keyword>
<feature type="compositionally biased region" description="Polar residues" evidence="11">
    <location>
        <begin position="613"/>
        <end position="625"/>
    </location>
</feature>
<evidence type="ECO:0000256" key="9">
    <source>
        <dbReference type="ARBA" id="ARBA00023286"/>
    </source>
</evidence>
<evidence type="ECO:0000256" key="11">
    <source>
        <dbReference type="SAM" id="MobiDB-lite"/>
    </source>
</evidence>
<evidence type="ECO:0000256" key="6">
    <source>
        <dbReference type="ARBA" id="ARBA00023136"/>
    </source>
</evidence>
<feature type="compositionally biased region" description="Low complexity" evidence="11">
    <location>
        <begin position="517"/>
        <end position="526"/>
    </location>
</feature>
<dbReference type="Pfam" id="PF00060">
    <property type="entry name" value="Lig_chan"/>
    <property type="match status" value="1"/>
</dbReference>
<keyword evidence="4 12" id="KW-1133">Transmembrane helix</keyword>
<dbReference type="AlphaFoldDB" id="A0A8J4GAM6"/>
<name>A0A8J4GAM6_9CHLO</name>
<keyword evidence="7" id="KW-0675">Receptor</keyword>
<keyword evidence="5" id="KW-0406">Ion transport</keyword>
<gene>
    <name evidence="14" type="ORF">Vretimale_8132</name>
</gene>
<dbReference type="GO" id="GO:0016020">
    <property type="term" value="C:membrane"/>
    <property type="evidence" value="ECO:0007669"/>
    <property type="project" value="UniProtKB-SubCell"/>
</dbReference>
<dbReference type="EMBL" id="BNCQ01000013">
    <property type="protein sequence ID" value="GIM03387.1"/>
    <property type="molecule type" value="Genomic_DNA"/>
</dbReference>
<evidence type="ECO:0000256" key="3">
    <source>
        <dbReference type="ARBA" id="ARBA00022692"/>
    </source>
</evidence>
<dbReference type="InterPro" id="IPR015683">
    <property type="entry name" value="Ionotropic_Glu_rcpt"/>
</dbReference>
<dbReference type="PANTHER" id="PTHR18966">
    <property type="entry name" value="IONOTROPIC GLUTAMATE RECEPTOR"/>
    <property type="match status" value="1"/>
</dbReference>
<evidence type="ECO:0000256" key="1">
    <source>
        <dbReference type="ARBA" id="ARBA00004141"/>
    </source>
</evidence>
<accession>A0A8J4GAM6</accession>
<dbReference type="Gene3D" id="1.10.287.70">
    <property type="match status" value="1"/>
</dbReference>
<keyword evidence="10" id="KW-0407">Ion channel</keyword>
<evidence type="ECO:0000259" key="13">
    <source>
        <dbReference type="SMART" id="SM00079"/>
    </source>
</evidence>
<proteinExistence type="predicted"/>
<evidence type="ECO:0000256" key="7">
    <source>
        <dbReference type="ARBA" id="ARBA00023170"/>
    </source>
</evidence>
<keyword evidence="8" id="KW-0325">Glycoprotein</keyword>
<feature type="domain" description="Ionotropic glutamate receptor C-terminal" evidence="13">
    <location>
        <begin position="5"/>
        <end position="372"/>
    </location>
</feature>
<dbReference type="Gene3D" id="3.40.190.10">
    <property type="entry name" value="Periplasmic binding protein-like II"/>
    <property type="match status" value="1"/>
</dbReference>
<dbReference type="SUPFAM" id="SSF53850">
    <property type="entry name" value="Periplasmic binding protein-like II"/>
    <property type="match status" value="1"/>
</dbReference>
<evidence type="ECO:0000256" key="10">
    <source>
        <dbReference type="ARBA" id="ARBA00023303"/>
    </source>
</evidence>
<feature type="transmembrane region" description="Helical" evidence="12">
    <location>
        <begin position="211"/>
        <end position="229"/>
    </location>
</feature>
<evidence type="ECO:0000256" key="8">
    <source>
        <dbReference type="ARBA" id="ARBA00023180"/>
    </source>
</evidence>
<comment type="caution">
    <text evidence="14">The sequence shown here is derived from an EMBL/GenBank/DDBJ whole genome shotgun (WGS) entry which is preliminary data.</text>
</comment>
<evidence type="ECO:0000313" key="15">
    <source>
        <dbReference type="Proteomes" id="UP000722791"/>
    </source>
</evidence>
<feature type="region of interest" description="Disordered" evidence="11">
    <location>
        <begin position="590"/>
        <end position="626"/>
    </location>
</feature>
<evidence type="ECO:0000256" key="5">
    <source>
        <dbReference type="ARBA" id="ARBA00023065"/>
    </source>
</evidence>
<comment type="subcellular location">
    <subcellularLocation>
        <location evidence="1">Membrane</location>
        <topology evidence="1">Multi-pass membrane protein</topology>
    </subcellularLocation>
</comment>
<keyword evidence="2" id="KW-0813">Transport</keyword>
<reference evidence="14" key="1">
    <citation type="journal article" date="2021" name="Proc. Natl. Acad. Sci. U.S.A.">
        <title>Three genomes in the algal genus Volvox reveal the fate of a haploid sex-determining region after a transition to homothallism.</title>
        <authorList>
            <person name="Yamamoto K."/>
            <person name="Hamaji T."/>
            <person name="Kawai-Toyooka H."/>
            <person name="Matsuzaki R."/>
            <person name="Takahashi F."/>
            <person name="Nishimura Y."/>
            <person name="Kawachi M."/>
            <person name="Noguchi H."/>
            <person name="Minakuchi Y."/>
            <person name="Umen J.G."/>
            <person name="Toyoda A."/>
            <person name="Nozaki H."/>
        </authorList>
    </citation>
    <scope>NUCLEOTIDE SEQUENCE</scope>
    <source>
        <strain evidence="14">NIES-3785</strain>
    </source>
</reference>
<evidence type="ECO:0000313" key="14">
    <source>
        <dbReference type="EMBL" id="GIM03387.1"/>
    </source>
</evidence>
<feature type="transmembrane region" description="Helical" evidence="12">
    <location>
        <begin position="131"/>
        <end position="151"/>
    </location>
</feature>
<feature type="region of interest" description="Disordered" evidence="11">
    <location>
        <begin position="507"/>
        <end position="551"/>
    </location>
</feature>
<sequence length="753" mass="79006">MTSKPLKVVVAHRPPFVYVRTDTSGNLTYSGLLIELFQKILAYNRTVISYEYYPAPLNAGGTQTDNGQWTGVTGELVNGNADVALFPLTRTAGRLAAIECTYSYLDQGLSLLIQSSTEDPGPLSVLAPFSLTLWVTLLCTVIAISLLFWALDRYGSWIRARQIKALQESGHLPNKPWAHGKKGRRSHVMTSFMAAAGAPERPQRTSWGGQVLYVFYCFFCLIVLSSYTANLTSFLAVQRANEGIVGLQDVVRKSGLIAINANGATASYFRKGQDSLAMQLLSSIRYCDEVDACVTWVRQGHVLAFVSDKATLEYEAMQQPCDLAVVGDPFGPGNLVIGLQKNSSLLPLFNAAMQEFNEDGTLTDLHRSWFDNRSQCGTVNGQLGNSRLSISQMLGAFVFLGIGVLVAFTTGTVENLKWCLLKACCQDGSEIYDLDGAEAGQRSWPPSLARTVKFSRLSTLLLSSIPRAARYSRGISRSWFTASCRCDGVGAAANSCKAHGAAAPGTIGVDSGKDSSDGVGSSCTSSQGGGSGNNKDAADRPSGSVNSRDGAAAHGVAGGAAAAALVAAATASSSGSGNCVAATGAAGCITPNDTTPPPLISSDYQGAPKEGFQGSQDPGNRTAVQSPGGMYEHACDVRPVLVQGIEQTLSAATFSRSGGFWGYGPHDRVTLYSSLPEAAASPLEEQAVSRNTYTLSAKAFSGCCSKHSSDHGSMLPPPPCVDWSAAAAAAAAATQPQKSQTHAAAATAASAAL</sequence>
<dbReference type="GO" id="GO:0015276">
    <property type="term" value="F:ligand-gated monoatomic ion channel activity"/>
    <property type="evidence" value="ECO:0007669"/>
    <property type="project" value="InterPro"/>
</dbReference>
<evidence type="ECO:0000256" key="2">
    <source>
        <dbReference type="ARBA" id="ARBA00022448"/>
    </source>
</evidence>
<evidence type="ECO:0000256" key="4">
    <source>
        <dbReference type="ARBA" id="ARBA00022989"/>
    </source>
</evidence>
<keyword evidence="3 12" id="KW-0812">Transmembrane</keyword>